<gene>
    <name evidence="1" type="ORF">EZV62_015388</name>
</gene>
<dbReference type="PANTHER" id="PTHR31286">
    <property type="entry name" value="GLYCINE-RICH CELL WALL STRUCTURAL PROTEIN 1.8-LIKE"/>
    <property type="match status" value="1"/>
</dbReference>
<reference evidence="2" key="1">
    <citation type="journal article" date="2019" name="Gigascience">
        <title>De novo genome assembly of the endangered Acer yangbiense, a plant species with extremely small populations endemic to Yunnan Province, China.</title>
        <authorList>
            <person name="Yang J."/>
            <person name="Wariss H.M."/>
            <person name="Tao L."/>
            <person name="Zhang R."/>
            <person name="Yun Q."/>
            <person name="Hollingsworth P."/>
            <person name="Dao Z."/>
            <person name="Luo G."/>
            <person name="Guo H."/>
            <person name="Ma Y."/>
            <person name="Sun W."/>
        </authorList>
    </citation>
    <scope>NUCLEOTIDE SEQUENCE [LARGE SCALE GENOMIC DNA]</scope>
    <source>
        <strain evidence="2">cv. Malutang</strain>
    </source>
</reference>
<dbReference type="InterPro" id="IPR040256">
    <property type="entry name" value="At4g02000-like"/>
</dbReference>
<evidence type="ECO:0000313" key="1">
    <source>
        <dbReference type="EMBL" id="TXG57559.1"/>
    </source>
</evidence>
<dbReference type="PANTHER" id="PTHR31286:SF167">
    <property type="entry name" value="OS09G0268800 PROTEIN"/>
    <property type="match status" value="1"/>
</dbReference>
<name>A0A5C7HLA8_9ROSI</name>
<proteinExistence type="predicted"/>
<sequence>MSAAELADLYENLSLAEEDGAMLEVAEEAQMDGEVDVDRSLLIGENTFMFYFVNREERNQFWNRGPWHFGKNLIVLEKPVGSGDVSKLKFNKSEFWIQIHDIPIMCMNRRTARWLAE</sequence>
<dbReference type="EMBL" id="VAHF01000007">
    <property type="protein sequence ID" value="TXG57559.1"/>
    <property type="molecule type" value="Genomic_DNA"/>
</dbReference>
<evidence type="ECO:0000313" key="2">
    <source>
        <dbReference type="Proteomes" id="UP000323000"/>
    </source>
</evidence>
<dbReference type="AlphaFoldDB" id="A0A5C7HLA8"/>
<keyword evidence="2" id="KW-1185">Reference proteome</keyword>
<comment type="caution">
    <text evidence="1">The sequence shown here is derived from an EMBL/GenBank/DDBJ whole genome shotgun (WGS) entry which is preliminary data.</text>
</comment>
<dbReference type="Proteomes" id="UP000323000">
    <property type="component" value="Chromosome 7"/>
</dbReference>
<organism evidence="1 2">
    <name type="scientific">Acer yangbiense</name>
    <dbReference type="NCBI Taxonomy" id="1000413"/>
    <lineage>
        <taxon>Eukaryota</taxon>
        <taxon>Viridiplantae</taxon>
        <taxon>Streptophyta</taxon>
        <taxon>Embryophyta</taxon>
        <taxon>Tracheophyta</taxon>
        <taxon>Spermatophyta</taxon>
        <taxon>Magnoliopsida</taxon>
        <taxon>eudicotyledons</taxon>
        <taxon>Gunneridae</taxon>
        <taxon>Pentapetalae</taxon>
        <taxon>rosids</taxon>
        <taxon>malvids</taxon>
        <taxon>Sapindales</taxon>
        <taxon>Sapindaceae</taxon>
        <taxon>Hippocastanoideae</taxon>
        <taxon>Acereae</taxon>
        <taxon>Acer</taxon>
    </lineage>
</organism>
<accession>A0A5C7HLA8</accession>
<protein>
    <submittedName>
        <fullName evidence="1">Uncharacterized protein</fullName>
    </submittedName>
</protein>